<protein>
    <submittedName>
        <fullName evidence="1">Uncharacterized protein</fullName>
    </submittedName>
</protein>
<dbReference type="Proteomes" id="UP000033551">
    <property type="component" value="Unassembled WGS sequence"/>
</dbReference>
<keyword evidence="2" id="KW-1185">Reference proteome</keyword>
<dbReference type="RefSeq" id="WP_045947196.1">
    <property type="nucleotide sequence ID" value="NZ_JZWV01000240.1"/>
</dbReference>
<dbReference type="OrthoDB" id="3285495at2"/>
<evidence type="ECO:0000313" key="1">
    <source>
        <dbReference type="EMBL" id="KJY35159.1"/>
    </source>
</evidence>
<dbReference type="PATRIC" id="fig|68223.7.peg.5899"/>
<dbReference type="STRING" id="68223.GCA_002028425_00314"/>
<name>A0A0F4JMV9_9ACTN</name>
<organism evidence="1 2">
    <name type="scientific">Streptomyces katrae</name>
    <dbReference type="NCBI Taxonomy" id="68223"/>
    <lineage>
        <taxon>Bacteria</taxon>
        <taxon>Bacillati</taxon>
        <taxon>Actinomycetota</taxon>
        <taxon>Actinomycetes</taxon>
        <taxon>Kitasatosporales</taxon>
        <taxon>Streptomycetaceae</taxon>
        <taxon>Streptomyces</taxon>
    </lineage>
</organism>
<sequence length="438" mass="48060">MDKICLTLPTNRACADTIEAVGREAAHAAHHFGVEVHLLVLDSADRPAFTRHARAVHTAGLAPGVVAHHLDEAGQRAFLRAAIDRAGLAGPERMLALMLPPAVSYGACTNRAFLIAAALGCRSVHRRDSDSRYQEQNGEPVFPIGQELAFLGRKAADAAGSVTEVLLAAEHTDRTVAMVGGSFVGVPSVDLTDLQQRAPDVHREVIGLWAPAAWSEQERERLVDESFKGAGTEPFTHDRTVLGPVDPMRVDMCNIAFHHEVHERIPLPPATDTIGSDYFLFHLLYHAGLPGVLHNRHIVNFHTDERKTGAGFTAYQTRYAKFLLSMLPFRFLHERMAQEGGALLDGLHRLRAEAVSGLVRESTALDDEENVHRLDTLTRSYRTLGGAYARTAESLHRQGPRLLAEARADMEDFAHLIDAWEPLVHAARTTPLHGKGRP</sequence>
<dbReference type="AlphaFoldDB" id="A0A0F4JMV9"/>
<gene>
    <name evidence="1" type="ORF">VR44_10750</name>
</gene>
<dbReference type="Pfam" id="PF19787">
    <property type="entry name" value="DUF6271"/>
    <property type="match status" value="1"/>
</dbReference>
<proteinExistence type="predicted"/>
<reference evidence="1 2" key="1">
    <citation type="submission" date="2015-02" db="EMBL/GenBank/DDBJ databases">
        <authorList>
            <person name="Ju K.-S."/>
            <person name="Doroghazi J.R."/>
            <person name="Metcalf W."/>
        </authorList>
    </citation>
    <scope>NUCLEOTIDE SEQUENCE [LARGE SCALE GENOMIC DNA]</scope>
    <source>
        <strain evidence="1 2">NRRL ISP-5550</strain>
    </source>
</reference>
<comment type="caution">
    <text evidence="1">The sequence shown here is derived from an EMBL/GenBank/DDBJ whole genome shotgun (WGS) entry which is preliminary data.</text>
</comment>
<dbReference type="InterPro" id="IPR046238">
    <property type="entry name" value="DUF6271"/>
</dbReference>
<evidence type="ECO:0000313" key="2">
    <source>
        <dbReference type="Proteomes" id="UP000033551"/>
    </source>
</evidence>
<dbReference type="EMBL" id="JZWV01000240">
    <property type="protein sequence ID" value="KJY35159.1"/>
    <property type="molecule type" value="Genomic_DNA"/>
</dbReference>
<accession>A0A0F4JMV9</accession>